<proteinExistence type="predicted"/>
<evidence type="ECO:0000256" key="4">
    <source>
        <dbReference type="ARBA" id="ARBA00022989"/>
    </source>
</evidence>
<dbReference type="GO" id="GO:0005886">
    <property type="term" value="C:plasma membrane"/>
    <property type="evidence" value="ECO:0007669"/>
    <property type="project" value="UniProtKB-SubCell"/>
</dbReference>
<dbReference type="Proteomes" id="UP000248044">
    <property type="component" value="Chromosome"/>
</dbReference>
<comment type="subcellular location">
    <subcellularLocation>
        <location evidence="1">Cell membrane</location>
        <topology evidence="1">Multi-pass membrane protein</topology>
    </subcellularLocation>
</comment>
<protein>
    <submittedName>
        <fullName evidence="7">Lysine transporter LysE</fullName>
    </submittedName>
</protein>
<organism evidence="7 8">
    <name type="scientific">Acidianus brierleyi</name>
    <dbReference type="NCBI Taxonomy" id="41673"/>
    <lineage>
        <taxon>Archaea</taxon>
        <taxon>Thermoproteota</taxon>
        <taxon>Thermoprotei</taxon>
        <taxon>Sulfolobales</taxon>
        <taxon>Sulfolobaceae</taxon>
        <taxon>Acidianus</taxon>
    </lineage>
</organism>
<reference evidence="7 8" key="1">
    <citation type="submission" date="2018-05" db="EMBL/GenBank/DDBJ databases">
        <title>Complete Genome Sequences of Extremely Thermoacidophilic, Metal-Mobilizing Type-Strain Members of the Archaeal Family Sulfolobaceae: Acidianus brierleyi DSM-1651T, Acidianus sulfidivorans DSM-18786T, Metallosphaera hakonensis DSM-7519T, and Metallosphaera prunae DSM-10039T.</title>
        <authorList>
            <person name="Counts J.A."/>
            <person name="Kelly R.M."/>
        </authorList>
    </citation>
    <scope>NUCLEOTIDE SEQUENCE [LARGE SCALE GENOMIC DNA]</scope>
    <source>
        <strain evidence="7 8">DSM 1651</strain>
    </source>
</reference>
<dbReference type="Pfam" id="PF01810">
    <property type="entry name" value="LysE"/>
    <property type="match status" value="1"/>
</dbReference>
<keyword evidence="8" id="KW-1185">Reference proteome</keyword>
<feature type="transmembrane region" description="Helical" evidence="6">
    <location>
        <begin position="116"/>
        <end position="149"/>
    </location>
</feature>
<dbReference type="EMBL" id="CP029289">
    <property type="protein sequence ID" value="AWR94576.1"/>
    <property type="molecule type" value="Genomic_DNA"/>
</dbReference>
<dbReference type="InterPro" id="IPR001123">
    <property type="entry name" value="LeuE-type"/>
</dbReference>
<evidence type="ECO:0000313" key="7">
    <source>
        <dbReference type="EMBL" id="AWR94576.1"/>
    </source>
</evidence>
<dbReference type="OrthoDB" id="121309at2157"/>
<evidence type="ECO:0000256" key="5">
    <source>
        <dbReference type="ARBA" id="ARBA00023136"/>
    </source>
</evidence>
<accession>A0A2U9IF13</accession>
<name>A0A2U9IF13_9CREN</name>
<dbReference type="PANTHER" id="PTHR38825:SF2">
    <property type="entry name" value="LYSINE TRANSPORTER LYSE"/>
    <property type="match status" value="1"/>
</dbReference>
<keyword evidence="2" id="KW-1003">Cell membrane</keyword>
<evidence type="ECO:0000256" key="6">
    <source>
        <dbReference type="SAM" id="Phobius"/>
    </source>
</evidence>
<keyword evidence="4 6" id="KW-1133">Transmembrane helix</keyword>
<gene>
    <name evidence="7" type="ORF">DFR85_08185</name>
</gene>
<dbReference type="KEGG" id="abri:DFR85_08185"/>
<evidence type="ECO:0000256" key="2">
    <source>
        <dbReference type="ARBA" id="ARBA00022475"/>
    </source>
</evidence>
<evidence type="ECO:0000256" key="1">
    <source>
        <dbReference type="ARBA" id="ARBA00004651"/>
    </source>
</evidence>
<feature type="transmembrane region" description="Helical" evidence="6">
    <location>
        <begin position="66"/>
        <end position="86"/>
    </location>
</feature>
<dbReference type="PANTHER" id="PTHR38825">
    <property type="entry name" value="LYSINE EXPORTER PROTEIN (LYSE/YGGA)"/>
    <property type="match status" value="1"/>
</dbReference>
<dbReference type="AlphaFoldDB" id="A0A2U9IF13"/>
<evidence type="ECO:0000313" key="8">
    <source>
        <dbReference type="Proteomes" id="UP000248044"/>
    </source>
</evidence>
<feature type="transmembrane region" description="Helical" evidence="6">
    <location>
        <begin position="161"/>
        <end position="179"/>
    </location>
</feature>
<feature type="transmembrane region" description="Helical" evidence="6">
    <location>
        <begin position="34"/>
        <end position="54"/>
    </location>
</feature>
<keyword evidence="5 6" id="KW-0472">Membrane</keyword>
<sequence length="186" mass="20662">MMISILLGIILGLSMAAPPGPVNAIILNESVKSKIHGSSVGLGAMTADLIFYFISYNFRNFIPKDFLKVIYIAGGLLLIIISTLIIKSKFNTNTSPKGNYLTGLSMGLTNPYQITWWLTIGIFMLENLGISSILGFFIGILIWVIIFPLISHKYIRKYSKYTKIASFIIILAFGFYILLEGIKLVI</sequence>
<dbReference type="GO" id="GO:0006865">
    <property type="term" value="P:amino acid transport"/>
    <property type="evidence" value="ECO:0007669"/>
    <property type="project" value="InterPro"/>
</dbReference>
<keyword evidence="3 6" id="KW-0812">Transmembrane</keyword>
<evidence type="ECO:0000256" key="3">
    <source>
        <dbReference type="ARBA" id="ARBA00022692"/>
    </source>
</evidence>